<proteinExistence type="predicted"/>
<sequence>MIFALAITGVALIAIFAGWMFVLFVSMAFADKGYVGKHRGLPDSPPKRARQDRRTPYTPRSYHRTLGGRHPTTPGRRPSTRENDRNRQAHMTA</sequence>
<evidence type="ECO:0000313" key="4">
    <source>
        <dbReference type="Proteomes" id="UP001501020"/>
    </source>
</evidence>
<organism evidence="3 4">
    <name type="scientific">Actinomadura napierensis</name>
    <dbReference type="NCBI Taxonomy" id="267854"/>
    <lineage>
        <taxon>Bacteria</taxon>
        <taxon>Bacillati</taxon>
        <taxon>Actinomycetota</taxon>
        <taxon>Actinomycetes</taxon>
        <taxon>Streptosporangiales</taxon>
        <taxon>Thermomonosporaceae</taxon>
        <taxon>Actinomadura</taxon>
    </lineage>
</organism>
<evidence type="ECO:0000256" key="2">
    <source>
        <dbReference type="SAM" id="Phobius"/>
    </source>
</evidence>
<keyword evidence="2" id="KW-0812">Transmembrane</keyword>
<keyword evidence="2" id="KW-1133">Transmembrane helix</keyword>
<feature type="region of interest" description="Disordered" evidence="1">
    <location>
        <begin position="36"/>
        <end position="93"/>
    </location>
</feature>
<evidence type="ECO:0008006" key="5">
    <source>
        <dbReference type="Google" id="ProtNLM"/>
    </source>
</evidence>
<dbReference type="RefSeq" id="WP_344272703.1">
    <property type="nucleotide sequence ID" value="NZ_BAAAMR010000053.1"/>
</dbReference>
<dbReference type="Proteomes" id="UP001501020">
    <property type="component" value="Unassembled WGS sequence"/>
</dbReference>
<dbReference type="EMBL" id="BAAAMR010000053">
    <property type="protein sequence ID" value="GAA2149923.1"/>
    <property type="molecule type" value="Genomic_DNA"/>
</dbReference>
<evidence type="ECO:0000313" key="3">
    <source>
        <dbReference type="EMBL" id="GAA2149923.1"/>
    </source>
</evidence>
<gene>
    <name evidence="3" type="ORF">GCM10009727_53760</name>
</gene>
<keyword evidence="4" id="KW-1185">Reference proteome</keyword>
<reference evidence="3 4" key="1">
    <citation type="journal article" date="2019" name="Int. J. Syst. Evol. Microbiol.">
        <title>The Global Catalogue of Microorganisms (GCM) 10K type strain sequencing project: providing services to taxonomists for standard genome sequencing and annotation.</title>
        <authorList>
            <consortium name="The Broad Institute Genomics Platform"/>
            <consortium name="The Broad Institute Genome Sequencing Center for Infectious Disease"/>
            <person name="Wu L."/>
            <person name="Ma J."/>
        </authorList>
    </citation>
    <scope>NUCLEOTIDE SEQUENCE [LARGE SCALE GENOMIC DNA]</scope>
    <source>
        <strain evidence="3 4">JCM 13850</strain>
    </source>
</reference>
<evidence type="ECO:0000256" key="1">
    <source>
        <dbReference type="SAM" id="MobiDB-lite"/>
    </source>
</evidence>
<accession>A0ABN2ZY25</accession>
<feature type="transmembrane region" description="Helical" evidence="2">
    <location>
        <begin position="6"/>
        <end position="30"/>
    </location>
</feature>
<protein>
    <recommendedName>
        <fullName evidence="5">Secreted protein</fullName>
    </recommendedName>
</protein>
<name>A0ABN2ZY25_9ACTN</name>
<keyword evidence="2" id="KW-0472">Membrane</keyword>
<comment type="caution">
    <text evidence="3">The sequence shown here is derived from an EMBL/GenBank/DDBJ whole genome shotgun (WGS) entry which is preliminary data.</text>
</comment>